<dbReference type="GeneID" id="65114718"/>
<evidence type="ECO:0000313" key="2">
    <source>
        <dbReference type="Proteomes" id="UP000257457"/>
    </source>
</evidence>
<organism evidence="1 2">
    <name type="scientific">crAssphage sp. isolate ctcc615</name>
    <dbReference type="NCBI Taxonomy" id="2989853"/>
    <lineage>
        <taxon>Viruses</taxon>
        <taxon>Duplodnaviria</taxon>
        <taxon>Heunggongvirae</taxon>
        <taxon>Uroviricota</taxon>
        <taxon>Caudoviricetes</taxon>
        <taxon>Crassvirales</taxon>
        <taxon>Intestiviridae</taxon>
        <taxon>Obtuvirinae</taxon>
        <taxon>Wotdevirus</taxon>
        <taxon>Wotdevirus murinus</taxon>
    </lineage>
</organism>
<name>A0A345BNW8_9CAUD</name>
<reference evidence="1 2" key="1">
    <citation type="submission" date="2018-06" db="EMBL/GenBank/DDBJ databases">
        <title>Uncovering a Universe of Circular DNA Viruses in Animal Metagenomes.</title>
        <authorList>
            <person name="Tisza M."/>
            <person name="Buck C."/>
            <person name="Pastrana D."/>
            <person name="Welch N."/>
            <person name="Peretti A."/>
        </authorList>
    </citation>
    <scope>NUCLEOTIDE SEQUENCE [LARGE SCALE GENOMIC DNA]</scope>
    <source>
        <strain evidence="1">Ctcc615</strain>
    </source>
</reference>
<sequence>MPETRKDTIHLDEVTVYPNTITLSTFNPLHPNYIPGHSRITFTSNDPELRNGTVNTKMRDPNYNFVTNNCSDDTRKVLEATFGVPLDYNFFTTPGDVRDYFSKMGAITKERRKLKSAPTTTQVINVTKDQYRKGLAVIDSINEPRIHVRRKDK</sequence>
<accession>A0A345BNW8</accession>
<proteinExistence type="predicted"/>
<protein>
    <submittedName>
        <fullName evidence="1">Uncharacterized protein</fullName>
    </submittedName>
</protein>
<evidence type="ECO:0000313" key="1">
    <source>
        <dbReference type="EMBL" id="AXF52139.1"/>
    </source>
</evidence>
<dbReference type="RefSeq" id="YP_010097056.1">
    <property type="nucleotide sequence ID" value="NC_055756.1"/>
</dbReference>
<dbReference type="Proteomes" id="UP000257457">
    <property type="component" value="Segment"/>
</dbReference>
<keyword evidence="2" id="KW-1185">Reference proteome</keyword>
<dbReference type="EMBL" id="MH552500">
    <property type="protein sequence ID" value="AXF52139.1"/>
    <property type="molecule type" value="Genomic_DNA"/>
</dbReference>